<evidence type="ECO:0000313" key="2">
    <source>
        <dbReference type="Proteomes" id="UP000228758"/>
    </source>
</evidence>
<dbReference type="OrthoDB" id="3397424at2"/>
<dbReference type="Proteomes" id="UP000228758">
    <property type="component" value="Unassembled WGS sequence"/>
</dbReference>
<evidence type="ECO:0000313" key="1">
    <source>
        <dbReference type="EMBL" id="PJJ71840.1"/>
    </source>
</evidence>
<dbReference type="Gene3D" id="3.90.1140.10">
    <property type="entry name" value="Cyclic phosphodiesterase"/>
    <property type="match status" value="1"/>
</dbReference>
<sequence length="176" mass="18535">MQSVELLLDADADEAVREEWRELDEAGLPSLARHTGASNRPHITLLVAPEGAETRIASLRDAAALLPVPVTLGGLLLFPSRHGAVLARAVVVTAALLTVHRAVHDAVGRAVTALPVSVPDAWTPHVTLARRLTPAQVAVALEVLEAPVLAATATESRLWDSATRLVHPLGPGQPSR</sequence>
<reference evidence="1 2" key="1">
    <citation type="submission" date="2017-11" db="EMBL/GenBank/DDBJ databases">
        <title>Genomic Encyclopedia of Archaeal and Bacterial Type Strains, Phase II (KMG-II): From Individual Species to Whole Genera.</title>
        <authorList>
            <person name="Goeker M."/>
        </authorList>
    </citation>
    <scope>NUCLEOTIDE SEQUENCE [LARGE SCALE GENOMIC DNA]</scope>
    <source>
        <strain evidence="1 2">DSM 27393</strain>
    </source>
</reference>
<keyword evidence="1" id="KW-0436">Ligase</keyword>
<dbReference type="SUPFAM" id="SSF55144">
    <property type="entry name" value="LigT-like"/>
    <property type="match status" value="1"/>
</dbReference>
<keyword evidence="2" id="KW-1185">Reference proteome</keyword>
<organism evidence="1 2">
    <name type="scientific">Diaminobutyricimonas aerilata</name>
    <dbReference type="NCBI Taxonomy" id="1162967"/>
    <lineage>
        <taxon>Bacteria</taxon>
        <taxon>Bacillati</taxon>
        <taxon>Actinomycetota</taxon>
        <taxon>Actinomycetes</taxon>
        <taxon>Micrococcales</taxon>
        <taxon>Microbacteriaceae</taxon>
        <taxon>Diaminobutyricimonas</taxon>
    </lineage>
</organism>
<dbReference type="InterPro" id="IPR009097">
    <property type="entry name" value="Cyclic_Pdiesterase"/>
</dbReference>
<proteinExistence type="predicted"/>
<accession>A0A2M9CIY1</accession>
<protein>
    <submittedName>
        <fullName evidence="1">2'-5' RNA ligase superfamily protein</fullName>
    </submittedName>
</protein>
<dbReference type="GO" id="GO:0016874">
    <property type="term" value="F:ligase activity"/>
    <property type="evidence" value="ECO:0007669"/>
    <property type="project" value="UniProtKB-KW"/>
</dbReference>
<dbReference type="AlphaFoldDB" id="A0A2M9CIY1"/>
<gene>
    <name evidence="1" type="ORF">CLV46_1393</name>
</gene>
<comment type="caution">
    <text evidence="1">The sequence shown here is derived from an EMBL/GenBank/DDBJ whole genome shotgun (WGS) entry which is preliminary data.</text>
</comment>
<dbReference type="RefSeq" id="WP_100364097.1">
    <property type="nucleotide sequence ID" value="NZ_PGFF01000001.1"/>
</dbReference>
<dbReference type="Pfam" id="PF13563">
    <property type="entry name" value="2_5_RNA_ligase2"/>
    <property type="match status" value="1"/>
</dbReference>
<name>A0A2M9CIY1_9MICO</name>
<dbReference type="EMBL" id="PGFF01000001">
    <property type="protein sequence ID" value="PJJ71840.1"/>
    <property type="molecule type" value="Genomic_DNA"/>
</dbReference>